<dbReference type="Pfam" id="PF13374">
    <property type="entry name" value="TPR_10"/>
    <property type="match status" value="1"/>
</dbReference>
<gene>
    <name evidence="1" type="ORF">SI7747_12015790</name>
    <name evidence="2" type="ORF">SI8410_12017026</name>
</gene>
<dbReference type="OrthoDB" id="1892356at2759"/>
<sequence>MFRSAVRRVATAAAAAAAAAGALSSPLESLSHRVSSVRPPAAAVIGALRSFGGSGLDDSQRQQQKQRQTAQQMIQYTLGLARSQKSADSYAQALLVLEQGLSNLHAGSGEGSDDAVGMLLIAMSTLLHERGEINDAMEKLQMIHQLEHCSPVTRVAAWEGLVGLNLELGEDDSSSILSDECLEVLRNNREEDAPMSNILYLRAKAIRGLVDMVRGDLQSGNLALSCGEFLHATGNVSLAKDFYERALQISEANGGIEFSSLAAANMVPNEVSLGATCALGQLLMHSRDFQGAEELLTKALNKAEDIFGSNHPKVGVVLTCIAMMFGQKAKMERSSSLLIQEGLYRRAIDYLKAPASINEDSNGQDQRRDIIALARGGYAEILCVQQSRKEEGERLRRLAESQWRNPRLSLGQALEISEPAKAAIVDTRISRIL</sequence>
<dbReference type="Proteomes" id="UP000663760">
    <property type="component" value="Chromosome 12"/>
</dbReference>
<evidence type="ECO:0000313" key="1">
    <source>
        <dbReference type="EMBL" id="CAA2630152.1"/>
    </source>
</evidence>
<dbReference type="EMBL" id="LR746275">
    <property type="protein sequence ID" value="CAA7406348.1"/>
    <property type="molecule type" value="Genomic_DNA"/>
</dbReference>
<dbReference type="InterPro" id="IPR011990">
    <property type="entry name" value="TPR-like_helical_dom_sf"/>
</dbReference>
<dbReference type="EMBL" id="LR743599">
    <property type="protein sequence ID" value="CAA2630152.1"/>
    <property type="molecule type" value="Genomic_DNA"/>
</dbReference>
<evidence type="ECO:0000313" key="2">
    <source>
        <dbReference type="EMBL" id="CAA7406348.1"/>
    </source>
</evidence>
<dbReference type="PANTHER" id="PTHR47868">
    <property type="entry name" value="OS05G0457700 PROTEIN"/>
    <property type="match status" value="1"/>
</dbReference>
<dbReference type="PANTHER" id="PTHR47868:SF2">
    <property type="entry name" value="OS05G0457700 PROTEIN"/>
    <property type="match status" value="1"/>
</dbReference>
<name>A0A7I8JI33_SPIIN</name>
<dbReference type="Gene3D" id="1.25.40.10">
    <property type="entry name" value="Tetratricopeptide repeat domain"/>
    <property type="match status" value="1"/>
</dbReference>
<evidence type="ECO:0000313" key="3">
    <source>
        <dbReference type="Proteomes" id="UP000663760"/>
    </source>
</evidence>
<reference evidence="1" key="1">
    <citation type="submission" date="2019-12" db="EMBL/GenBank/DDBJ databases">
        <authorList>
            <person name="Scholz U."/>
            <person name="Mascher M."/>
            <person name="Fiebig A."/>
        </authorList>
    </citation>
    <scope>NUCLEOTIDE SEQUENCE</scope>
</reference>
<keyword evidence="3" id="KW-1185">Reference proteome</keyword>
<proteinExistence type="predicted"/>
<accession>A0A7I8JI33</accession>
<dbReference type="AlphaFoldDB" id="A0A7I8JI33"/>
<dbReference type="SUPFAM" id="SSF48452">
    <property type="entry name" value="TPR-like"/>
    <property type="match status" value="1"/>
</dbReference>
<protein>
    <submittedName>
        <fullName evidence="1">Uncharacterized protein</fullName>
    </submittedName>
</protein>
<organism evidence="1">
    <name type="scientific">Spirodela intermedia</name>
    <name type="common">Intermediate duckweed</name>
    <dbReference type="NCBI Taxonomy" id="51605"/>
    <lineage>
        <taxon>Eukaryota</taxon>
        <taxon>Viridiplantae</taxon>
        <taxon>Streptophyta</taxon>
        <taxon>Embryophyta</taxon>
        <taxon>Tracheophyta</taxon>
        <taxon>Spermatophyta</taxon>
        <taxon>Magnoliopsida</taxon>
        <taxon>Liliopsida</taxon>
        <taxon>Araceae</taxon>
        <taxon>Lemnoideae</taxon>
        <taxon>Spirodela</taxon>
    </lineage>
</organism>
<dbReference type="GO" id="GO:0005739">
    <property type="term" value="C:mitochondrion"/>
    <property type="evidence" value="ECO:0007669"/>
    <property type="project" value="TreeGrafter"/>
</dbReference>